<dbReference type="Gene3D" id="3.40.50.1110">
    <property type="entry name" value="SGNH hydrolase"/>
    <property type="match status" value="1"/>
</dbReference>
<feature type="transmembrane region" description="Helical" evidence="1">
    <location>
        <begin position="119"/>
        <end position="145"/>
    </location>
</feature>
<dbReference type="EMBL" id="NJBN01000001">
    <property type="protein sequence ID" value="TKJ42302.1"/>
    <property type="molecule type" value="Genomic_DNA"/>
</dbReference>
<organism evidence="2 3">
    <name type="scientific">candidate division LCP-89 bacterium B3_LCP</name>
    <dbReference type="NCBI Taxonomy" id="2012998"/>
    <lineage>
        <taxon>Bacteria</taxon>
        <taxon>Pseudomonadati</taxon>
        <taxon>Bacteria division LCP-89</taxon>
    </lineage>
</organism>
<sequence length="521" mass="59585">MMVQDGMTVSRRWSSIAIKYNKKNALSTLVFSVNEKFKGGVFPGNALNWWHLTRYSITGFILLSTLMPLTNSVLHARPSIPSDPLFVSLAVILILYILSILALFAFFRRNAKVKKLVVNNIVLIAATFIVLSGLKLADFVLGMVIKERDFIFTPNTTALYDTPEFSYTASINYLGFRGPDPDLKKDSKTYKILMLGDSFTFGWGLEFEDTWPWVAQNMLNEKGHNVRIYNLGGPGHHPMHYFYTAKRTLPHLKPDLVIVNILQGNDLYQIAPKRFMQSRLLKGDDRTASRLEQLTKYFKKLYPFVGYILLSEGIFGNQDIEVGITPQWQEQGRQIFDLFTIEAENRFYQIDERIQRMFFDGQLNPKFVYDAVLVPDRFLYHENTNARETQRAIDQASNYLRDIKGIAQEYDCEVIVSIVPYPPFISPTSSKNMQLMGYILNENLLTSQASVEAVLLAAENAGIECISAVDRFRSIEEDNLYYDFDCHLNEAGALEYATFIAESIEGRITDSEIDIADQRQE</sequence>
<name>A0A532V587_UNCL8</name>
<dbReference type="SUPFAM" id="SSF52266">
    <property type="entry name" value="SGNH hydrolase"/>
    <property type="match status" value="1"/>
</dbReference>
<evidence type="ECO:0000313" key="3">
    <source>
        <dbReference type="Proteomes" id="UP000319619"/>
    </source>
</evidence>
<keyword evidence="1" id="KW-0472">Membrane</keyword>
<dbReference type="Proteomes" id="UP000319619">
    <property type="component" value="Unassembled WGS sequence"/>
</dbReference>
<evidence type="ECO:0008006" key="4">
    <source>
        <dbReference type="Google" id="ProtNLM"/>
    </source>
</evidence>
<evidence type="ECO:0000313" key="2">
    <source>
        <dbReference type="EMBL" id="TKJ42302.1"/>
    </source>
</evidence>
<dbReference type="InterPro" id="IPR036514">
    <property type="entry name" value="SGNH_hydro_sf"/>
</dbReference>
<evidence type="ECO:0000256" key="1">
    <source>
        <dbReference type="SAM" id="Phobius"/>
    </source>
</evidence>
<keyword evidence="1" id="KW-0812">Transmembrane</keyword>
<dbReference type="AlphaFoldDB" id="A0A532V587"/>
<accession>A0A532V587</accession>
<proteinExistence type="predicted"/>
<dbReference type="GO" id="GO:0016788">
    <property type="term" value="F:hydrolase activity, acting on ester bonds"/>
    <property type="evidence" value="ECO:0007669"/>
    <property type="project" value="UniProtKB-ARBA"/>
</dbReference>
<reference evidence="2 3" key="1">
    <citation type="submission" date="2017-06" db="EMBL/GenBank/DDBJ databases">
        <title>Novel microbial phyla capable of carbon fixation and sulfur reduction in deep-sea sediments.</title>
        <authorList>
            <person name="Huang J."/>
            <person name="Baker B."/>
            <person name="Wang Y."/>
        </authorList>
    </citation>
    <scope>NUCLEOTIDE SEQUENCE [LARGE SCALE GENOMIC DNA]</scope>
    <source>
        <strain evidence="2">B3_LCP</strain>
    </source>
</reference>
<protein>
    <recommendedName>
        <fullName evidence="4">SGNH hydrolase-type esterase domain-containing protein</fullName>
    </recommendedName>
</protein>
<keyword evidence="1" id="KW-1133">Transmembrane helix</keyword>
<comment type="caution">
    <text evidence="2">The sequence shown here is derived from an EMBL/GenBank/DDBJ whole genome shotgun (WGS) entry which is preliminary data.</text>
</comment>
<gene>
    <name evidence="2" type="ORF">CEE37_01080</name>
</gene>
<feature type="transmembrane region" description="Helical" evidence="1">
    <location>
        <begin position="55"/>
        <end position="74"/>
    </location>
</feature>
<feature type="transmembrane region" description="Helical" evidence="1">
    <location>
        <begin position="86"/>
        <end position="107"/>
    </location>
</feature>